<accession>A0ABW3NV88</accession>
<feature type="transmembrane region" description="Helical" evidence="6">
    <location>
        <begin position="24"/>
        <end position="44"/>
    </location>
</feature>
<feature type="transmembrane region" description="Helical" evidence="6">
    <location>
        <begin position="324"/>
        <end position="355"/>
    </location>
</feature>
<dbReference type="Gene3D" id="1.20.1250.20">
    <property type="entry name" value="MFS general substrate transporter like domains"/>
    <property type="match status" value="2"/>
</dbReference>
<dbReference type="Pfam" id="PF05336">
    <property type="entry name" value="rhaM"/>
    <property type="match status" value="1"/>
</dbReference>
<dbReference type="RefSeq" id="WP_380909448.1">
    <property type="nucleotide sequence ID" value="NZ_JBHTLS010000085.1"/>
</dbReference>
<evidence type="ECO:0000313" key="7">
    <source>
        <dbReference type="EMBL" id="MFD1104246.1"/>
    </source>
</evidence>
<evidence type="ECO:0000313" key="8">
    <source>
        <dbReference type="Proteomes" id="UP001597203"/>
    </source>
</evidence>
<feature type="transmembrane region" description="Helical" evidence="6">
    <location>
        <begin position="116"/>
        <end position="134"/>
    </location>
</feature>
<evidence type="ECO:0000256" key="3">
    <source>
        <dbReference type="ARBA" id="ARBA00022692"/>
    </source>
</evidence>
<sequence>MHFEIAEPSGSGGERPAPLVERRFLVAFAVVTSLFFMWAIANNFNDILIKQFQKALELSRMESGLIQTAFYFGYFTFALPAGWFIARRGYKAGIVTGLGLYAVGALLFWPAAGVRAFGFFLVALYIIAAGLAFLETAANPLIAAMGREESAARRLTFAQSFNGLGGVIAPFMGGALIFSGIEHSVAEMAAMSPAQIDAYRAAEAVAVRLPYVGLAGVVLLLAVVVMLTRFPVIAEEGATNQTGGGLGAALRSARLRAAILAQFFYVGAQVTVWSYFINFAQDQTGVGEKLAAQWLGISLFLFMIGRFAGAALMRYVPAPRLLTAYALIAAVLCGIAMGAGGLVAVVALGLTSLFIVHHVPDHLHPGSCRTGAEQADCLFADRHGDYRRRHLPAADRPHRRAAPFPAHGDVRAAGLFPGDRMVRPASDACVCDGSGVMARQVYILDLSDDALAQEYERWHQPGNVPAQVLRDIVDAGNTLMEIYRTGDRLVMITETAGDAAPKDRTGSVESQAWEAQMDRFQKPVPSAGDGVKWQPADRIFTLADHLKKGV</sequence>
<dbReference type="InterPro" id="IPR011701">
    <property type="entry name" value="MFS"/>
</dbReference>
<feature type="transmembrane region" description="Helical" evidence="6">
    <location>
        <begin position="291"/>
        <end position="312"/>
    </location>
</feature>
<keyword evidence="3 6" id="KW-0812">Transmembrane</keyword>
<keyword evidence="8" id="KW-1185">Reference proteome</keyword>
<dbReference type="SUPFAM" id="SSF54909">
    <property type="entry name" value="Dimeric alpha+beta barrel"/>
    <property type="match status" value="1"/>
</dbReference>
<dbReference type="NCBIfam" id="TIGR00885">
    <property type="entry name" value="fucP"/>
    <property type="match status" value="1"/>
</dbReference>
<evidence type="ECO:0000256" key="6">
    <source>
        <dbReference type="SAM" id="Phobius"/>
    </source>
</evidence>
<feature type="transmembrane region" description="Helical" evidence="6">
    <location>
        <begin position="155"/>
        <end position="178"/>
    </location>
</feature>
<dbReference type="PANTHER" id="PTHR43702">
    <property type="entry name" value="L-FUCOSE-PROTON SYMPORTER"/>
    <property type="match status" value="1"/>
</dbReference>
<evidence type="ECO:0000256" key="4">
    <source>
        <dbReference type="ARBA" id="ARBA00022989"/>
    </source>
</evidence>
<dbReference type="EMBL" id="JBHTLS010000085">
    <property type="protein sequence ID" value="MFD1104246.1"/>
    <property type="molecule type" value="Genomic_DNA"/>
</dbReference>
<dbReference type="InterPro" id="IPR005275">
    <property type="entry name" value="Lfuc_symporter_FucP"/>
</dbReference>
<keyword evidence="4 6" id="KW-1133">Transmembrane helix</keyword>
<feature type="transmembrane region" description="Helical" evidence="6">
    <location>
        <begin position="255"/>
        <end position="276"/>
    </location>
</feature>
<evidence type="ECO:0000256" key="5">
    <source>
        <dbReference type="ARBA" id="ARBA00023136"/>
    </source>
</evidence>
<dbReference type="InterPro" id="IPR050375">
    <property type="entry name" value="MFS_TsgA-like"/>
</dbReference>
<dbReference type="SUPFAM" id="SSF103473">
    <property type="entry name" value="MFS general substrate transporter"/>
    <property type="match status" value="1"/>
</dbReference>
<keyword evidence="5 6" id="KW-0472">Membrane</keyword>
<dbReference type="InterPro" id="IPR036259">
    <property type="entry name" value="MFS_trans_sf"/>
</dbReference>
<gene>
    <name evidence="7" type="primary">fucP</name>
    <name evidence="7" type="ORF">ACFQ24_05025</name>
</gene>
<feature type="transmembrane region" description="Helical" evidence="6">
    <location>
        <begin position="92"/>
        <end position="110"/>
    </location>
</feature>
<dbReference type="CDD" id="cd17394">
    <property type="entry name" value="MFS_FucP_like"/>
    <property type="match status" value="1"/>
</dbReference>
<feature type="transmembrane region" description="Helical" evidence="6">
    <location>
        <begin position="211"/>
        <end position="234"/>
    </location>
</feature>
<name>A0ABW3NV88_9SPHN</name>
<reference evidence="8" key="1">
    <citation type="journal article" date="2019" name="Int. J. Syst. Evol. Microbiol.">
        <title>The Global Catalogue of Microorganisms (GCM) 10K type strain sequencing project: providing services to taxonomists for standard genome sequencing and annotation.</title>
        <authorList>
            <consortium name="The Broad Institute Genomics Platform"/>
            <consortium name="The Broad Institute Genome Sequencing Center for Infectious Disease"/>
            <person name="Wu L."/>
            <person name="Ma J."/>
        </authorList>
    </citation>
    <scope>NUCLEOTIDE SEQUENCE [LARGE SCALE GENOMIC DNA]</scope>
    <source>
        <strain evidence="8">CCUG 54329</strain>
    </source>
</reference>
<dbReference type="Proteomes" id="UP001597203">
    <property type="component" value="Unassembled WGS sequence"/>
</dbReference>
<evidence type="ECO:0000256" key="2">
    <source>
        <dbReference type="ARBA" id="ARBA00022475"/>
    </source>
</evidence>
<organism evidence="7 8">
    <name type="scientific">Sphingobium olei</name>
    <dbReference type="NCBI Taxonomy" id="420955"/>
    <lineage>
        <taxon>Bacteria</taxon>
        <taxon>Pseudomonadati</taxon>
        <taxon>Pseudomonadota</taxon>
        <taxon>Alphaproteobacteria</taxon>
        <taxon>Sphingomonadales</taxon>
        <taxon>Sphingomonadaceae</taxon>
        <taxon>Sphingobium</taxon>
    </lineage>
</organism>
<dbReference type="Pfam" id="PF07690">
    <property type="entry name" value="MFS_1"/>
    <property type="match status" value="1"/>
</dbReference>
<dbReference type="InterPro" id="IPR011008">
    <property type="entry name" value="Dimeric_a/b-barrel"/>
</dbReference>
<protein>
    <submittedName>
        <fullName evidence="7">L-fucose:H+ symporter permease</fullName>
    </submittedName>
</protein>
<dbReference type="Gene3D" id="3.30.70.100">
    <property type="match status" value="1"/>
</dbReference>
<comment type="caution">
    <text evidence="7">The sequence shown here is derived from an EMBL/GenBank/DDBJ whole genome shotgun (WGS) entry which is preliminary data.</text>
</comment>
<comment type="subcellular location">
    <subcellularLocation>
        <location evidence="1">Cell inner membrane</location>
        <topology evidence="1">Multi-pass membrane protein</topology>
    </subcellularLocation>
</comment>
<proteinExistence type="predicted"/>
<dbReference type="PANTHER" id="PTHR43702:SF11">
    <property type="entry name" value="L-FUCOSE-PROTON SYMPORTER"/>
    <property type="match status" value="1"/>
</dbReference>
<keyword evidence="2" id="KW-1003">Cell membrane</keyword>
<feature type="transmembrane region" description="Helical" evidence="6">
    <location>
        <begin position="64"/>
        <end position="85"/>
    </location>
</feature>
<dbReference type="InterPro" id="IPR008000">
    <property type="entry name" value="Rham/fucose_mutarotase"/>
</dbReference>
<evidence type="ECO:0000256" key="1">
    <source>
        <dbReference type="ARBA" id="ARBA00004429"/>
    </source>
</evidence>